<dbReference type="PROSITE" id="PS50158">
    <property type="entry name" value="ZF_CCHC"/>
    <property type="match status" value="1"/>
</dbReference>
<feature type="region of interest" description="Disordered" evidence="2">
    <location>
        <begin position="1039"/>
        <end position="1065"/>
    </location>
</feature>
<feature type="region of interest" description="Disordered" evidence="2">
    <location>
        <begin position="705"/>
        <end position="752"/>
    </location>
</feature>
<evidence type="ECO:0000259" key="3">
    <source>
        <dbReference type="PROSITE" id="PS50158"/>
    </source>
</evidence>
<dbReference type="GO" id="GO:0008270">
    <property type="term" value="F:zinc ion binding"/>
    <property type="evidence" value="ECO:0007669"/>
    <property type="project" value="UniProtKB-KW"/>
</dbReference>
<evidence type="ECO:0000256" key="1">
    <source>
        <dbReference type="PROSITE-ProRule" id="PRU00047"/>
    </source>
</evidence>
<evidence type="ECO:0000313" key="5">
    <source>
        <dbReference type="Proteomes" id="UP000024635"/>
    </source>
</evidence>
<dbReference type="InterPro" id="IPR021109">
    <property type="entry name" value="Peptidase_aspartic_dom_sf"/>
</dbReference>
<reference evidence="5" key="1">
    <citation type="journal article" date="2015" name="Nat. Genet.">
        <title>The genome and transcriptome of the zoonotic hookworm Ancylostoma ceylanicum identify infection-specific gene families.</title>
        <authorList>
            <person name="Schwarz E.M."/>
            <person name="Hu Y."/>
            <person name="Antoshechkin I."/>
            <person name="Miller M.M."/>
            <person name="Sternberg P.W."/>
            <person name="Aroian R.V."/>
        </authorList>
    </citation>
    <scope>NUCLEOTIDE SEQUENCE</scope>
    <source>
        <strain evidence="5">HY135</strain>
    </source>
</reference>
<dbReference type="GO" id="GO:0019899">
    <property type="term" value="F:enzyme binding"/>
    <property type="evidence" value="ECO:0007669"/>
    <property type="project" value="UniProtKB-ARBA"/>
</dbReference>
<feature type="compositionally biased region" description="Basic and acidic residues" evidence="2">
    <location>
        <begin position="462"/>
        <end position="475"/>
    </location>
</feature>
<comment type="caution">
    <text evidence="4">The sequence shown here is derived from an EMBL/GenBank/DDBJ whole genome shotgun (WGS) entry which is preliminary data.</text>
</comment>
<keyword evidence="5" id="KW-1185">Reference proteome</keyword>
<feature type="region of interest" description="Disordered" evidence="2">
    <location>
        <begin position="442"/>
        <end position="475"/>
    </location>
</feature>
<dbReference type="OrthoDB" id="5871317at2759"/>
<evidence type="ECO:0000313" key="4">
    <source>
        <dbReference type="EMBL" id="EYB98999.1"/>
    </source>
</evidence>
<feature type="region of interest" description="Disordered" evidence="2">
    <location>
        <begin position="1107"/>
        <end position="1129"/>
    </location>
</feature>
<name>A0A016T8Q3_9BILA</name>
<proteinExistence type="predicted"/>
<dbReference type="GO" id="GO:0003676">
    <property type="term" value="F:nucleic acid binding"/>
    <property type="evidence" value="ECO:0007669"/>
    <property type="project" value="InterPro"/>
</dbReference>
<feature type="compositionally biased region" description="Basic and acidic residues" evidence="2">
    <location>
        <begin position="724"/>
        <end position="752"/>
    </location>
</feature>
<feature type="domain" description="CCHC-type" evidence="3">
    <location>
        <begin position="756"/>
        <end position="773"/>
    </location>
</feature>
<dbReference type="InterPro" id="IPR001878">
    <property type="entry name" value="Znf_CCHC"/>
</dbReference>
<dbReference type="InterPro" id="IPR036875">
    <property type="entry name" value="Znf_CCHC_sf"/>
</dbReference>
<feature type="region of interest" description="Disordered" evidence="2">
    <location>
        <begin position="1195"/>
        <end position="1241"/>
    </location>
</feature>
<dbReference type="AlphaFoldDB" id="A0A016T8Q3"/>
<organism evidence="4 5">
    <name type="scientific">Ancylostoma ceylanicum</name>
    <dbReference type="NCBI Taxonomy" id="53326"/>
    <lineage>
        <taxon>Eukaryota</taxon>
        <taxon>Metazoa</taxon>
        <taxon>Ecdysozoa</taxon>
        <taxon>Nematoda</taxon>
        <taxon>Chromadorea</taxon>
        <taxon>Rhabditida</taxon>
        <taxon>Rhabditina</taxon>
        <taxon>Rhabditomorpha</taxon>
        <taxon>Strongyloidea</taxon>
        <taxon>Ancylostomatidae</taxon>
        <taxon>Ancylostomatinae</taxon>
        <taxon>Ancylostoma</taxon>
    </lineage>
</organism>
<dbReference type="Gene3D" id="2.40.70.10">
    <property type="entry name" value="Acid Proteases"/>
    <property type="match status" value="1"/>
</dbReference>
<gene>
    <name evidence="4" type="primary">Acey_s0126.g1347</name>
    <name evidence="4" type="ORF">Y032_0126g1347</name>
</gene>
<keyword evidence="1" id="KW-0479">Metal-binding</keyword>
<feature type="compositionally biased region" description="Basic and acidic residues" evidence="2">
    <location>
        <begin position="1217"/>
        <end position="1226"/>
    </location>
</feature>
<keyword evidence="1" id="KW-0863">Zinc-finger</keyword>
<accession>A0A016T8Q3</accession>
<dbReference type="EMBL" id="JARK01001462">
    <property type="protein sequence ID" value="EYB98999.1"/>
    <property type="molecule type" value="Genomic_DNA"/>
</dbReference>
<dbReference type="SUPFAM" id="SSF50630">
    <property type="entry name" value="Acid proteases"/>
    <property type="match status" value="1"/>
</dbReference>
<dbReference type="STRING" id="53326.A0A016T8Q3"/>
<dbReference type="GO" id="GO:0005737">
    <property type="term" value="C:cytoplasm"/>
    <property type="evidence" value="ECO:0007669"/>
    <property type="project" value="UniProtKB-ARBA"/>
</dbReference>
<dbReference type="Proteomes" id="UP000024635">
    <property type="component" value="Unassembled WGS sequence"/>
</dbReference>
<evidence type="ECO:0000256" key="2">
    <source>
        <dbReference type="SAM" id="MobiDB-lite"/>
    </source>
</evidence>
<sequence length="1241" mass="140354">MFQSLTGQPVEVGRKEGVHRPKVDVEIYPKINGYLGLPKLQSLQVHRPPKLHAVYNDTRPRRFLIEWSTTTTPKELNLFRNAIIIERISKHLIVDSFTLKTTSSQEGKATHYVGNQGNEYVVALKTSFQNTVVAESTSGKAIPVSPMEYLEFKITSIEYVGSAVAVTWLITGLRTHEVPIFMVEAYEDKHHPGEEIKTTSRTGLFMNFRAYSVVHMIVKARVGDLVRRDYRALWRGDDEKSSGVYAINSIQGRPARKMKFQRKRVVLVAGRISKKKMAGNKAQELAKENGDQVKIFSTPNLASDLENVVRSLEELPVAISKLLDESRTSVRFRVPLETELSTRVSSACESLNSLLLKENESHIVAQEMLSTLNCMGIETPEDLGCFLAVTERDGRLIAELCQLLRTDASQIKNKIENLQRGICLHDQDEDMGELNLRQGRQQGFRGEDDCQEQNKSQMRSFRTADKDRLSETRLRSEPRVRQLESLRMPSQQSHQGMDQQFLAYFQSMACADPGVFKGFENENFHEFIRKFKRKYDNVVRDDATLLEILADDHLKGRAKTMYLSIPQHIKDDGFESVVSQLASMLACDSTAARIKALTALRNLRLRPGQEIADFCVALEKLGRKANPQCTIEERSMEYAQILLENVANWPEYVQLIGALHRIEPKHAYNEIKQLAIGIEQSRRLCTVEKGNTSMETHAWRDRADAYAREDQQAKKNAAQQAESSQREYWHRAPEDPDGGKEPEQFRLQRTSTDERRRCYQCSQYGHRARGCPQRKIEENERVRNSNQTEDSVSDIISRARNLAINSFPNNRGALVGKRTIVQVRLMDKEVPAVLDTGSMISVVPVRILEDAQKRGYDVDKLKVLKTKSEVYDASNNAMTFIGAVRIDVEIEGQKRAVAFHVSRDEENELLLGTNALEDLGVKVVIQGKKRERPKRCDAEVKTVLKSSSSGGKSPLIKAICQESNLVAGKVLWPPRKTHNNRVRGRIEKEQWVSSSADNNLHPRIVDTTQMRKTEGTPSKIARVRVGTLTVRENTRSIHVKSNRREETSPSIPNDRVYTIPSTGTRERKLKPKVEACFRDACTEETIQSSSRLHTSFDGCSLQPQVQRMSSGRALGRETQGTTRETTTESEIPLNDTVSSYSGSNEFFKTASARIKEGRTLNKIGVPEVNFQLIGTNNGARNTGCLDVARRRTSAARLVETSLPPPRTSAPRRGGMSSRDHDHDHDLQVGGKRRMLDRPRRV</sequence>
<keyword evidence="1" id="KW-0862">Zinc</keyword>
<dbReference type="SUPFAM" id="SSF57756">
    <property type="entry name" value="Retrovirus zinc finger-like domains"/>
    <property type="match status" value="1"/>
</dbReference>
<protein>
    <recommendedName>
        <fullName evidence="3">CCHC-type domain-containing protein</fullName>
    </recommendedName>
</protein>